<feature type="region of interest" description="Disordered" evidence="1">
    <location>
        <begin position="169"/>
        <end position="206"/>
    </location>
</feature>
<organism evidence="2 3">
    <name type="scientific">Giesbergeria sinuosa</name>
    <dbReference type="NCBI Taxonomy" id="80883"/>
    <lineage>
        <taxon>Bacteria</taxon>
        <taxon>Pseudomonadati</taxon>
        <taxon>Pseudomonadota</taxon>
        <taxon>Betaproteobacteria</taxon>
        <taxon>Burkholderiales</taxon>
        <taxon>Comamonadaceae</taxon>
        <taxon>Giesbergeria</taxon>
    </lineage>
</organism>
<sequence length="271" mass="30057">MQRRQSLAWLSAGLWGGWGSVAHAYRPAPVQYRNALTTAQGQLLSVEVVSHQRRSQNLPIFQKQRRWYVGGEHGQPYALLLRNHTGGRLLVVASVDGLNVLTGEPAAAEQTGYIIEPQSTVFIEGWRKSLDTVAQFVFTTPDDSYAERTGQGGNTGVLGFAVFEEVAPPPPRYQRHDSAKSAPMAPAPAAESRSDMGTGHGEQVHSPVRETHFRRASRRPAETLQIQYASLAQLERRRIALRDIWQPNPATQEPNPFPGEGRFVPDPPPRR</sequence>
<protein>
    <submittedName>
        <fullName evidence="2">Uncharacterized protein</fullName>
    </submittedName>
</protein>
<reference evidence="3" key="1">
    <citation type="journal article" date="2019" name="Int. J. Syst. Evol. Microbiol.">
        <title>The Global Catalogue of Microorganisms (GCM) 10K type strain sequencing project: providing services to taxonomists for standard genome sequencing and annotation.</title>
        <authorList>
            <consortium name="The Broad Institute Genomics Platform"/>
            <consortium name="The Broad Institute Genome Sequencing Center for Infectious Disease"/>
            <person name="Wu L."/>
            <person name="Ma J."/>
        </authorList>
    </citation>
    <scope>NUCLEOTIDE SEQUENCE [LARGE SCALE GENOMIC DNA]</scope>
    <source>
        <strain evidence="3">CCUG 49452</strain>
    </source>
</reference>
<evidence type="ECO:0000256" key="1">
    <source>
        <dbReference type="SAM" id="MobiDB-lite"/>
    </source>
</evidence>
<accession>A0ABV9QBM4</accession>
<dbReference type="Proteomes" id="UP001596001">
    <property type="component" value="Unassembled WGS sequence"/>
</dbReference>
<proteinExistence type="predicted"/>
<name>A0ABV9QBM4_9BURK</name>
<feature type="compositionally biased region" description="Low complexity" evidence="1">
    <location>
        <begin position="180"/>
        <end position="191"/>
    </location>
</feature>
<comment type="caution">
    <text evidence="2">The sequence shown here is derived from an EMBL/GenBank/DDBJ whole genome shotgun (WGS) entry which is preliminary data.</text>
</comment>
<evidence type="ECO:0000313" key="2">
    <source>
        <dbReference type="EMBL" id="MFC4788926.1"/>
    </source>
</evidence>
<dbReference type="RefSeq" id="WP_382431825.1">
    <property type="nucleotide sequence ID" value="NZ_JBHSHJ010000005.1"/>
</dbReference>
<keyword evidence="3" id="KW-1185">Reference proteome</keyword>
<dbReference type="EMBL" id="JBHSHJ010000005">
    <property type="protein sequence ID" value="MFC4788926.1"/>
    <property type="molecule type" value="Genomic_DNA"/>
</dbReference>
<gene>
    <name evidence="2" type="ORF">ACFO6X_08030</name>
</gene>
<feature type="region of interest" description="Disordered" evidence="1">
    <location>
        <begin position="243"/>
        <end position="271"/>
    </location>
</feature>
<evidence type="ECO:0000313" key="3">
    <source>
        <dbReference type="Proteomes" id="UP001596001"/>
    </source>
</evidence>